<keyword evidence="5 11" id="KW-0863">Zinc-finger</keyword>
<dbReference type="InterPro" id="IPR049524">
    <property type="entry name" value="ZBTB47_BTB_POZ"/>
</dbReference>
<dbReference type="eggNOG" id="KOG1721">
    <property type="taxonomic scope" value="Eukaryota"/>
</dbReference>
<evidence type="ECO:0000256" key="4">
    <source>
        <dbReference type="ARBA" id="ARBA00022737"/>
    </source>
</evidence>
<dbReference type="PROSITE" id="PS50157">
    <property type="entry name" value="ZINC_FINGER_C2H2_2"/>
    <property type="match status" value="6"/>
</dbReference>
<comment type="subcellular location">
    <subcellularLocation>
        <location evidence="1">Nucleus</location>
    </subcellularLocation>
</comment>
<dbReference type="SMART" id="SM00355">
    <property type="entry name" value="ZnF_C2H2"/>
    <property type="match status" value="7"/>
</dbReference>
<accession>G7NY68</accession>
<dbReference type="InterPro" id="IPR000210">
    <property type="entry name" value="BTB/POZ_dom"/>
</dbReference>
<dbReference type="CDD" id="cd18231">
    <property type="entry name" value="BTB_POZ_ZBTB47_ZNF651"/>
    <property type="match status" value="1"/>
</dbReference>
<feature type="region of interest" description="Disordered" evidence="12">
    <location>
        <begin position="245"/>
        <end position="337"/>
    </location>
</feature>
<comment type="similarity">
    <text evidence="2">Belongs to the krueppel C2H2-type zinc-finger protein family.</text>
</comment>
<dbReference type="FunFam" id="3.30.160.60:FF:001300">
    <property type="entry name" value="Zinc finger and BTB domain-containing protein 47"/>
    <property type="match status" value="1"/>
</dbReference>
<dbReference type="InterPro" id="IPR013087">
    <property type="entry name" value="Znf_C2H2_type"/>
</dbReference>
<dbReference type="InterPro" id="IPR036236">
    <property type="entry name" value="Znf_C2H2_sf"/>
</dbReference>
<evidence type="ECO:0000256" key="3">
    <source>
        <dbReference type="ARBA" id="ARBA00022723"/>
    </source>
</evidence>
<dbReference type="Gene3D" id="3.30.160.60">
    <property type="entry name" value="Classic Zinc Finger"/>
    <property type="match status" value="5"/>
</dbReference>
<reference evidence="15" key="1">
    <citation type="journal article" date="2011" name="Nat. Biotechnol.">
        <title>Genome sequencing and comparison of two nonhuman primate animal models, the cynomolgus and Chinese rhesus macaques.</title>
        <authorList>
            <person name="Yan G."/>
            <person name="Zhang G."/>
            <person name="Fang X."/>
            <person name="Zhang Y."/>
            <person name="Li C."/>
            <person name="Ling F."/>
            <person name="Cooper D.N."/>
            <person name="Li Q."/>
            <person name="Li Y."/>
            <person name="van Gool A.J."/>
            <person name="Du H."/>
            <person name="Chen J."/>
            <person name="Chen R."/>
            <person name="Zhang P."/>
            <person name="Huang Z."/>
            <person name="Thompson J.R."/>
            <person name="Meng Y."/>
            <person name="Bai Y."/>
            <person name="Wang J."/>
            <person name="Zhuo M."/>
            <person name="Wang T."/>
            <person name="Huang Y."/>
            <person name="Wei L."/>
            <person name="Li J."/>
            <person name="Wang Z."/>
            <person name="Hu H."/>
            <person name="Yang P."/>
            <person name="Le L."/>
            <person name="Stenson P.D."/>
            <person name="Li B."/>
            <person name="Liu X."/>
            <person name="Ball E.V."/>
            <person name="An N."/>
            <person name="Huang Q."/>
            <person name="Zhang Y."/>
            <person name="Fan W."/>
            <person name="Zhang X."/>
            <person name="Li Y."/>
            <person name="Wang W."/>
            <person name="Katze M.G."/>
            <person name="Su B."/>
            <person name="Nielsen R."/>
            <person name="Yang H."/>
            <person name="Wang J."/>
            <person name="Wang X."/>
            <person name="Wang J."/>
        </authorList>
    </citation>
    <scope>NUCLEOTIDE SEQUENCE [LARGE SCALE GENOMIC DNA]</scope>
    <source>
        <strain evidence="15">CE-4</strain>
    </source>
</reference>
<dbReference type="GO" id="GO:0000981">
    <property type="term" value="F:DNA-binding transcription factor activity, RNA polymerase II-specific"/>
    <property type="evidence" value="ECO:0007669"/>
    <property type="project" value="TreeGrafter"/>
</dbReference>
<proteinExistence type="inferred from homology"/>
<organism>
    <name type="scientific">Macaca fascicularis</name>
    <name type="common">Crab-eating macaque</name>
    <name type="synonym">Cynomolgus monkey</name>
    <dbReference type="NCBI Taxonomy" id="9541"/>
    <lineage>
        <taxon>Eukaryota</taxon>
        <taxon>Metazoa</taxon>
        <taxon>Chordata</taxon>
        <taxon>Craniata</taxon>
        <taxon>Vertebrata</taxon>
        <taxon>Euteleostomi</taxon>
        <taxon>Mammalia</taxon>
        <taxon>Eutheria</taxon>
        <taxon>Euarchontoglires</taxon>
        <taxon>Primates</taxon>
        <taxon>Haplorrhini</taxon>
        <taxon>Catarrhini</taxon>
        <taxon>Cercopithecidae</taxon>
        <taxon>Cercopithecinae</taxon>
        <taxon>Macaca</taxon>
    </lineage>
</organism>
<dbReference type="Gene3D" id="3.30.710.10">
    <property type="entry name" value="Potassium Channel Kv1.1, Chain A"/>
    <property type="match status" value="1"/>
</dbReference>
<evidence type="ECO:0000256" key="1">
    <source>
        <dbReference type="ARBA" id="ARBA00004123"/>
    </source>
</evidence>
<keyword evidence="10" id="KW-0539">Nucleus</keyword>
<dbReference type="Proteomes" id="UP000009130">
    <property type="component" value="Chromosome 2"/>
</dbReference>
<evidence type="ECO:0000259" key="14">
    <source>
        <dbReference type="PROSITE" id="PS50157"/>
    </source>
</evidence>
<dbReference type="PROSITE" id="PS00028">
    <property type="entry name" value="ZINC_FINGER_C2H2_1"/>
    <property type="match status" value="4"/>
</dbReference>
<evidence type="ECO:0000256" key="2">
    <source>
        <dbReference type="ARBA" id="ARBA00006991"/>
    </source>
</evidence>
<dbReference type="SUPFAM" id="SSF54695">
    <property type="entry name" value="POZ domain"/>
    <property type="match status" value="1"/>
</dbReference>
<dbReference type="AlphaFoldDB" id="G7NY68"/>
<dbReference type="GO" id="GO:0003677">
    <property type="term" value="F:DNA binding"/>
    <property type="evidence" value="ECO:0007669"/>
    <property type="project" value="UniProtKB-KW"/>
</dbReference>
<evidence type="ECO:0000256" key="6">
    <source>
        <dbReference type="ARBA" id="ARBA00022833"/>
    </source>
</evidence>
<keyword evidence="4" id="KW-0677">Repeat</keyword>
<dbReference type="Pfam" id="PF00651">
    <property type="entry name" value="BTB"/>
    <property type="match status" value="1"/>
</dbReference>
<evidence type="ECO:0000256" key="9">
    <source>
        <dbReference type="ARBA" id="ARBA00023163"/>
    </source>
</evidence>
<keyword evidence="3" id="KW-0479">Metal-binding</keyword>
<evidence type="ECO:0000313" key="15">
    <source>
        <dbReference type="EMBL" id="EHH51388.1"/>
    </source>
</evidence>
<feature type="domain" description="C2H2-type" evidence="14">
    <location>
        <begin position="419"/>
        <end position="446"/>
    </location>
</feature>
<feature type="domain" description="C2H2-type" evidence="14">
    <location>
        <begin position="561"/>
        <end position="588"/>
    </location>
</feature>
<dbReference type="FunFam" id="3.30.160.60:FF:004939">
    <property type="match status" value="1"/>
</dbReference>
<evidence type="ECO:0000256" key="12">
    <source>
        <dbReference type="SAM" id="MobiDB-lite"/>
    </source>
</evidence>
<evidence type="ECO:0000256" key="8">
    <source>
        <dbReference type="ARBA" id="ARBA00023125"/>
    </source>
</evidence>
<feature type="domain" description="C2H2-type" evidence="14">
    <location>
        <begin position="533"/>
        <end position="560"/>
    </location>
</feature>
<dbReference type="FunFam" id="3.30.710.10:FF:000100">
    <property type="entry name" value="Zinc finger and BTB domain containing 47"/>
    <property type="match status" value="1"/>
</dbReference>
<dbReference type="InterPro" id="IPR011333">
    <property type="entry name" value="SKP1/BTB/POZ_sf"/>
</dbReference>
<sequence>MGRLNEQRLFQPDLCDVDLVLVPQRSVFPAHKGVLAAYSQFFHSLFTQNKQLQRVELSLEALAPGGLQQILNFIYTSKLLVNAANVHEVLSAASLLQMADIAASCQELLDARSLGPPGPGTVALAQPAASCTPAAPPYYCDIKQEADTPGLPKIYAREGPDPYSVRVEDGAGTAGGTVPATVGPAQPFFKEEKEGGVEEAGGPPASLCKLEGGEELEEELGGSGTYIRREQSQIIVEVNLNNQTLHVSTGPEGKPGAGPSPATMVLGREDGLQRHSDDEEEDDEEEEEEEEEEEGGGSGREEEEEEEEGGSQGEEEEEEEEGHSEQEEEEEKQHHPCQKCPRVFNNRWYLEKHMNVTHSRMQICDQCGKRFLLESELLLHRQTDCERNIQCVTCGKAFKKLWSLHEHNKIVHGYAEKKFSCEICEKKFYTMAHVRKHMVAHTKDMPFTCETCGKSFKRSMSLKVHSLQHSGEKPFRCEESGRAAAEKQRARGRNAWSSEMRQQSCRWGAWDSLYSVAFSHFLTSIPHLREKPYICEICGKSFTSRPNMKRHRRTHTGEKPYPCDVCGQRFRFSNMLKAHKEKCFRVSHPLAGDGTSAAPGLPPTQPQAHALPLLPGLPQTLPPPPHLPPPPPLFPTTAGTGGRMNANN</sequence>
<keyword evidence="7" id="KW-0805">Transcription regulation</keyword>
<dbReference type="FunFam" id="3.30.160.60:FF:000312">
    <property type="entry name" value="Zinc finger and BTB domain-containing 47"/>
    <property type="match status" value="1"/>
</dbReference>
<feature type="domain" description="C2H2-type" evidence="14">
    <location>
        <begin position="389"/>
        <end position="417"/>
    </location>
</feature>
<dbReference type="PANTHER" id="PTHR24394:SF24">
    <property type="entry name" value="ZINC FINGER AND BTB DOMAIN-CONTAINING PROTEIN 47"/>
    <property type="match status" value="1"/>
</dbReference>
<feature type="compositionally biased region" description="Acidic residues" evidence="12">
    <location>
        <begin position="278"/>
        <end position="330"/>
    </location>
</feature>
<feature type="compositionally biased region" description="Basic and acidic residues" evidence="12">
    <location>
        <begin position="267"/>
        <end position="277"/>
    </location>
</feature>
<feature type="domain" description="C2H2-type" evidence="14">
    <location>
        <begin position="335"/>
        <end position="363"/>
    </location>
</feature>
<keyword evidence="8" id="KW-0238">DNA-binding</keyword>
<evidence type="ECO:0000259" key="13">
    <source>
        <dbReference type="PROSITE" id="PS50097"/>
    </source>
</evidence>
<gene>
    <name evidence="15" type="ORF">EGM_10751</name>
</gene>
<dbReference type="FunFam" id="3.30.160.60:FF:000166">
    <property type="entry name" value="Zinc finger and BTB domain-containing 49"/>
    <property type="match status" value="1"/>
</dbReference>
<name>G7NY68_MACFA</name>
<evidence type="ECO:0000256" key="10">
    <source>
        <dbReference type="ARBA" id="ARBA00023242"/>
    </source>
</evidence>
<dbReference type="PANTHER" id="PTHR24394">
    <property type="entry name" value="ZINC FINGER PROTEIN"/>
    <property type="match status" value="1"/>
</dbReference>
<keyword evidence="6" id="KW-0862">Zinc</keyword>
<dbReference type="EMBL" id="CM001277">
    <property type="protein sequence ID" value="EHH51388.1"/>
    <property type="molecule type" value="Genomic_DNA"/>
</dbReference>
<evidence type="ECO:0000256" key="11">
    <source>
        <dbReference type="PROSITE-ProRule" id="PRU00042"/>
    </source>
</evidence>
<dbReference type="GO" id="GO:0005634">
    <property type="term" value="C:nucleus"/>
    <property type="evidence" value="ECO:0007669"/>
    <property type="project" value="UniProtKB-SubCell"/>
</dbReference>
<keyword evidence="9" id="KW-0804">Transcription</keyword>
<feature type="domain" description="C2H2-type" evidence="14">
    <location>
        <begin position="447"/>
        <end position="474"/>
    </location>
</feature>
<dbReference type="Pfam" id="PF00096">
    <property type="entry name" value="zf-C2H2"/>
    <property type="match status" value="3"/>
</dbReference>
<dbReference type="FunFam" id="3.30.160.60:FF:000900">
    <property type="entry name" value="Zinc finger and BTB domain containing 47"/>
    <property type="match status" value="1"/>
</dbReference>
<evidence type="ECO:0000256" key="7">
    <source>
        <dbReference type="ARBA" id="ARBA00023015"/>
    </source>
</evidence>
<evidence type="ECO:0000256" key="5">
    <source>
        <dbReference type="ARBA" id="ARBA00022771"/>
    </source>
</evidence>
<dbReference type="SMART" id="SM00225">
    <property type="entry name" value="BTB"/>
    <property type="match status" value="1"/>
</dbReference>
<dbReference type="PROSITE" id="PS50097">
    <property type="entry name" value="BTB"/>
    <property type="match status" value="1"/>
</dbReference>
<protein>
    <recommendedName>
        <fullName evidence="16">Zinc finger and BTB domain-containing protein 47</fullName>
    </recommendedName>
</protein>
<dbReference type="GO" id="GO:0008270">
    <property type="term" value="F:zinc ion binding"/>
    <property type="evidence" value="ECO:0007669"/>
    <property type="project" value="UniProtKB-KW"/>
</dbReference>
<dbReference type="SUPFAM" id="SSF57667">
    <property type="entry name" value="beta-beta-alpha zinc fingers"/>
    <property type="match status" value="4"/>
</dbReference>
<feature type="compositionally biased region" description="Pro residues" evidence="12">
    <location>
        <begin position="620"/>
        <end position="634"/>
    </location>
</feature>
<feature type="region of interest" description="Disordered" evidence="12">
    <location>
        <begin position="594"/>
        <end position="648"/>
    </location>
</feature>
<evidence type="ECO:0008006" key="16">
    <source>
        <dbReference type="Google" id="ProtNLM"/>
    </source>
</evidence>
<feature type="domain" description="BTB" evidence="13">
    <location>
        <begin position="15"/>
        <end position="83"/>
    </location>
</feature>